<dbReference type="CDD" id="cd00167">
    <property type="entry name" value="SANT"/>
    <property type="match status" value="3"/>
</dbReference>
<keyword evidence="3" id="KW-0805">Transcription regulation</keyword>
<feature type="domain" description="Myb-like" evidence="8">
    <location>
        <begin position="154"/>
        <end position="204"/>
    </location>
</feature>
<protein>
    <submittedName>
        <fullName evidence="10">Uncharacterized protein</fullName>
    </submittedName>
</protein>
<feature type="compositionally biased region" description="Acidic residues" evidence="7">
    <location>
        <begin position="10"/>
        <end position="20"/>
    </location>
</feature>
<evidence type="ECO:0000256" key="1">
    <source>
        <dbReference type="ARBA" id="ARBA00004123"/>
    </source>
</evidence>
<evidence type="ECO:0000256" key="2">
    <source>
        <dbReference type="ARBA" id="ARBA00022737"/>
    </source>
</evidence>
<feature type="domain" description="Myb-like" evidence="8">
    <location>
        <begin position="50"/>
        <end position="101"/>
    </location>
</feature>
<feature type="domain" description="HTH myb-type" evidence="9">
    <location>
        <begin position="102"/>
        <end position="157"/>
    </location>
</feature>
<dbReference type="GO" id="GO:0000981">
    <property type="term" value="F:DNA-binding transcription factor activity, RNA polymerase II-specific"/>
    <property type="evidence" value="ECO:0007669"/>
    <property type="project" value="TreeGrafter"/>
</dbReference>
<evidence type="ECO:0000256" key="6">
    <source>
        <dbReference type="ARBA" id="ARBA00023242"/>
    </source>
</evidence>
<reference evidence="10" key="1">
    <citation type="submission" date="2023-05" db="EMBL/GenBank/DDBJ databases">
        <title>Genome and transcriptome analyses reveal genes involved in the formation of fine ridges on petal epidermal cells in Hibiscus trionum.</title>
        <authorList>
            <person name="Koshimizu S."/>
            <person name="Masuda S."/>
            <person name="Ishii T."/>
            <person name="Shirasu K."/>
            <person name="Hoshino A."/>
            <person name="Arita M."/>
        </authorList>
    </citation>
    <scope>NUCLEOTIDE SEQUENCE</scope>
    <source>
        <strain evidence="10">Hamamatsu line</strain>
    </source>
</reference>
<dbReference type="SUPFAM" id="SSF46689">
    <property type="entry name" value="Homeodomain-like"/>
    <property type="match status" value="2"/>
</dbReference>
<feature type="region of interest" description="Disordered" evidence="7">
    <location>
        <begin position="39"/>
        <end position="59"/>
    </location>
</feature>
<evidence type="ECO:0000256" key="3">
    <source>
        <dbReference type="ARBA" id="ARBA00023015"/>
    </source>
</evidence>
<dbReference type="InterPro" id="IPR009057">
    <property type="entry name" value="Homeodomain-like_sf"/>
</dbReference>
<evidence type="ECO:0000256" key="5">
    <source>
        <dbReference type="ARBA" id="ARBA00023163"/>
    </source>
</evidence>
<sequence length="522" mass="59480">MMEVKKEKDECSEDLTEEDTYSSPSSFFDTHFDTTTRSASLHGRRVTGPTRHSRKGGWTKEEDNLLTEAVRKCNARNWKKIAEFLPGRTDIQCLHRWQKVLNPQILKGPWTKEEDDCITKLVEKYGCRRWSVIAKFLGGRIGKQCRERWHNHLDPSIRKDSWREEEEAILAYYHKIYGNKWTKLAELLPGRTDNAIKNHWNCSLKKKLGLDSPHCYAMDMNEGSSDFQDWEITPKCLKVKEEKQGLDETKSVYQNVAVDYNTDACNLDLVLGIANRAEIEIGADCDNARKHRSLEVPYEQITGLNRVHYDDKTNGIIDDSISGTVLRYAEHTKIHEPHSASWRIDSLDSPALLSSISVGSPPSSLAFRLPADNCQVNPESEIQSMNTVCSSECLLYSEPSQLENSIRDQDKHLKGSVESEIQSMNTVCSSECLLYSEPSQLENSIRDQDKHLKGSVWYSSPHKLVGSLSSPESILRISAMTFKNTPSIIRKRSYRKAWNDHTSESAASSPVRSFSGFHMEEP</sequence>
<feature type="domain" description="HTH myb-type" evidence="9">
    <location>
        <begin position="50"/>
        <end position="101"/>
    </location>
</feature>
<dbReference type="FunFam" id="1.10.10.60:FF:000016">
    <property type="entry name" value="Transcriptional activator Myb isoform A"/>
    <property type="match status" value="1"/>
</dbReference>
<keyword evidence="2" id="KW-0677">Repeat</keyword>
<dbReference type="AlphaFoldDB" id="A0A9W7IZF0"/>
<dbReference type="InterPro" id="IPR001005">
    <property type="entry name" value="SANT/Myb"/>
</dbReference>
<dbReference type="GO" id="GO:0005634">
    <property type="term" value="C:nucleus"/>
    <property type="evidence" value="ECO:0007669"/>
    <property type="project" value="UniProtKB-SubCell"/>
</dbReference>
<comment type="caution">
    <text evidence="10">The sequence shown here is derived from an EMBL/GenBank/DDBJ whole genome shotgun (WGS) entry which is preliminary data.</text>
</comment>
<keyword evidence="11" id="KW-1185">Reference proteome</keyword>
<dbReference type="SMART" id="SM00717">
    <property type="entry name" value="SANT"/>
    <property type="match status" value="3"/>
</dbReference>
<evidence type="ECO:0000313" key="11">
    <source>
        <dbReference type="Proteomes" id="UP001165190"/>
    </source>
</evidence>
<gene>
    <name evidence="10" type="ORF">HRI_004152300</name>
</gene>
<organism evidence="10 11">
    <name type="scientific">Hibiscus trionum</name>
    <name type="common">Flower of an hour</name>
    <dbReference type="NCBI Taxonomy" id="183268"/>
    <lineage>
        <taxon>Eukaryota</taxon>
        <taxon>Viridiplantae</taxon>
        <taxon>Streptophyta</taxon>
        <taxon>Embryophyta</taxon>
        <taxon>Tracheophyta</taxon>
        <taxon>Spermatophyta</taxon>
        <taxon>Magnoliopsida</taxon>
        <taxon>eudicotyledons</taxon>
        <taxon>Gunneridae</taxon>
        <taxon>Pentapetalae</taxon>
        <taxon>rosids</taxon>
        <taxon>malvids</taxon>
        <taxon>Malvales</taxon>
        <taxon>Malvaceae</taxon>
        <taxon>Malvoideae</taxon>
        <taxon>Hibiscus</taxon>
    </lineage>
</organism>
<name>A0A9W7IZF0_HIBTR</name>
<evidence type="ECO:0000256" key="7">
    <source>
        <dbReference type="SAM" id="MobiDB-lite"/>
    </source>
</evidence>
<dbReference type="InterPro" id="IPR017930">
    <property type="entry name" value="Myb_dom"/>
</dbReference>
<dbReference type="InterPro" id="IPR050560">
    <property type="entry name" value="MYB_TF"/>
</dbReference>
<dbReference type="OrthoDB" id="2143914at2759"/>
<feature type="domain" description="HTH myb-type" evidence="9">
    <location>
        <begin position="158"/>
        <end position="208"/>
    </location>
</feature>
<keyword evidence="4" id="KW-0238">DNA-binding</keyword>
<dbReference type="Pfam" id="PF00249">
    <property type="entry name" value="Myb_DNA-binding"/>
    <property type="match status" value="3"/>
</dbReference>
<keyword evidence="5" id="KW-0804">Transcription</keyword>
<evidence type="ECO:0000313" key="10">
    <source>
        <dbReference type="EMBL" id="GMJ04831.1"/>
    </source>
</evidence>
<feature type="domain" description="Myb-like" evidence="8">
    <location>
        <begin position="102"/>
        <end position="153"/>
    </location>
</feature>
<comment type="subcellular location">
    <subcellularLocation>
        <location evidence="1">Nucleus</location>
    </subcellularLocation>
</comment>
<dbReference type="PANTHER" id="PTHR45614:SF252">
    <property type="entry name" value="TRANSCRIPTION FACTOR MYB3R-2-LIKE"/>
    <property type="match status" value="1"/>
</dbReference>
<dbReference type="Proteomes" id="UP001165190">
    <property type="component" value="Unassembled WGS sequence"/>
</dbReference>
<dbReference type="Gene3D" id="1.10.10.60">
    <property type="entry name" value="Homeodomain-like"/>
    <property type="match status" value="3"/>
</dbReference>
<dbReference type="EMBL" id="BSYR01000040">
    <property type="protein sequence ID" value="GMJ04831.1"/>
    <property type="molecule type" value="Genomic_DNA"/>
</dbReference>
<feature type="region of interest" description="Disordered" evidence="7">
    <location>
        <begin position="1"/>
        <end position="24"/>
    </location>
</feature>
<evidence type="ECO:0000259" key="9">
    <source>
        <dbReference type="PROSITE" id="PS51294"/>
    </source>
</evidence>
<feature type="region of interest" description="Disordered" evidence="7">
    <location>
        <begin position="500"/>
        <end position="522"/>
    </location>
</feature>
<dbReference type="FunFam" id="1.10.10.60:FF:000010">
    <property type="entry name" value="Transcriptional activator Myb isoform A"/>
    <property type="match status" value="1"/>
</dbReference>
<evidence type="ECO:0000256" key="4">
    <source>
        <dbReference type="ARBA" id="ARBA00023125"/>
    </source>
</evidence>
<proteinExistence type="predicted"/>
<dbReference type="GO" id="GO:0000978">
    <property type="term" value="F:RNA polymerase II cis-regulatory region sequence-specific DNA binding"/>
    <property type="evidence" value="ECO:0007669"/>
    <property type="project" value="TreeGrafter"/>
</dbReference>
<dbReference type="PANTHER" id="PTHR45614">
    <property type="entry name" value="MYB PROTEIN-RELATED"/>
    <property type="match status" value="1"/>
</dbReference>
<accession>A0A9W7IZF0</accession>
<evidence type="ECO:0000259" key="8">
    <source>
        <dbReference type="PROSITE" id="PS50090"/>
    </source>
</evidence>
<dbReference type="PROSITE" id="PS50090">
    <property type="entry name" value="MYB_LIKE"/>
    <property type="match status" value="3"/>
</dbReference>
<keyword evidence="6" id="KW-0539">Nucleus</keyword>
<dbReference type="PROSITE" id="PS51294">
    <property type="entry name" value="HTH_MYB"/>
    <property type="match status" value="3"/>
</dbReference>